<dbReference type="InterPro" id="IPR029787">
    <property type="entry name" value="Nucleotide_cyclase"/>
</dbReference>
<dbReference type="SMART" id="SM00267">
    <property type="entry name" value="GGDEF"/>
    <property type="match status" value="1"/>
</dbReference>
<evidence type="ECO:0000313" key="3">
    <source>
        <dbReference type="EMBL" id="OGG52911.1"/>
    </source>
</evidence>
<dbReference type="Gene3D" id="3.30.70.270">
    <property type="match status" value="1"/>
</dbReference>
<dbReference type="STRING" id="1798480.A2851_04455"/>
<evidence type="ECO:0000259" key="2">
    <source>
        <dbReference type="PROSITE" id="PS50887"/>
    </source>
</evidence>
<feature type="domain" description="GGDEF" evidence="2">
    <location>
        <begin position="80"/>
        <end position="213"/>
    </location>
</feature>
<dbReference type="PROSITE" id="PS50887">
    <property type="entry name" value="GGDEF"/>
    <property type="match status" value="1"/>
</dbReference>
<dbReference type="Pfam" id="PF00990">
    <property type="entry name" value="GGDEF"/>
    <property type="match status" value="1"/>
</dbReference>
<feature type="region of interest" description="Disordered" evidence="1">
    <location>
        <begin position="1"/>
        <end position="32"/>
    </location>
</feature>
<feature type="compositionally biased region" description="Basic and acidic residues" evidence="1">
    <location>
        <begin position="11"/>
        <end position="32"/>
    </location>
</feature>
<dbReference type="SUPFAM" id="SSF55073">
    <property type="entry name" value="Nucleotide cyclase"/>
    <property type="match status" value="1"/>
</dbReference>
<evidence type="ECO:0000313" key="4">
    <source>
        <dbReference type="Proteomes" id="UP000176863"/>
    </source>
</evidence>
<dbReference type="NCBIfam" id="TIGR00254">
    <property type="entry name" value="GGDEF"/>
    <property type="match status" value="1"/>
</dbReference>
<protein>
    <recommendedName>
        <fullName evidence="2">GGDEF domain-containing protein</fullName>
    </recommendedName>
</protein>
<dbReference type="InterPro" id="IPR050469">
    <property type="entry name" value="Diguanylate_Cyclase"/>
</dbReference>
<dbReference type="GO" id="GO:0052621">
    <property type="term" value="F:diguanylate cyclase activity"/>
    <property type="evidence" value="ECO:0007669"/>
    <property type="project" value="TreeGrafter"/>
</dbReference>
<dbReference type="Proteomes" id="UP000176863">
    <property type="component" value="Unassembled WGS sequence"/>
</dbReference>
<reference evidence="3 4" key="1">
    <citation type="journal article" date="2016" name="Nat. Commun.">
        <title>Thousands of microbial genomes shed light on interconnected biogeochemical processes in an aquifer system.</title>
        <authorList>
            <person name="Anantharaman K."/>
            <person name="Brown C.T."/>
            <person name="Hug L.A."/>
            <person name="Sharon I."/>
            <person name="Castelle C.J."/>
            <person name="Probst A.J."/>
            <person name="Thomas B.C."/>
            <person name="Singh A."/>
            <person name="Wilkins M.J."/>
            <person name="Karaoz U."/>
            <person name="Brodie E.L."/>
            <person name="Williams K.H."/>
            <person name="Hubbard S.S."/>
            <person name="Banfield J.F."/>
        </authorList>
    </citation>
    <scope>NUCLEOTIDE SEQUENCE [LARGE SCALE GENOMIC DNA]</scope>
</reference>
<name>A0A1F6CV44_9BACT</name>
<dbReference type="FunFam" id="3.30.70.270:FF:000001">
    <property type="entry name" value="Diguanylate cyclase domain protein"/>
    <property type="match status" value="1"/>
</dbReference>
<evidence type="ECO:0000256" key="1">
    <source>
        <dbReference type="SAM" id="MobiDB-lite"/>
    </source>
</evidence>
<organism evidence="3 4">
    <name type="scientific">Candidatus Kaiserbacteria bacterium RIFCSPHIGHO2_01_FULL_53_29</name>
    <dbReference type="NCBI Taxonomy" id="1798480"/>
    <lineage>
        <taxon>Bacteria</taxon>
        <taxon>Candidatus Kaiseribacteriota</taxon>
    </lineage>
</organism>
<proteinExistence type="predicted"/>
<sequence>MGQEQWIPNQERGERRKEHFERRELAHEERESARKVEISELQKLANVDPLTGLLNRRGFETHISVLMAQPPEGQRGEKSQRIALIACDIDHFKEINDRYGHDAGDHVLQEIAPLLRSAVRDTDCVARMGGEEFVLVLPGATEKKAVEIAERLRQTIEEQPVALGNESSVRVTVSFGVAYTDLREEFPQIIKQADEALYQAKESGRNKVWLNGSSGETPKNL</sequence>
<dbReference type="AlphaFoldDB" id="A0A1F6CV44"/>
<comment type="caution">
    <text evidence="3">The sequence shown here is derived from an EMBL/GenBank/DDBJ whole genome shotgun (WGS) entry which is preliminary data.</text>
</comment>
<dbReference type="InterPro" id="IPR043128">
    <property type="entry name" value="Rev_trsase/Diguanyl_cyclase"/>
</dbReference>
<dbReference type="PANTHER" id="PTHR45138">
    <property type="entry name" value="REGULATORY COMPONENTS OF SENSORY TRANSDUCTION SYSTEM"/>
    <property type="match status" value="1"/>
</dbReference>
<accession>A0A1F6CV44</accession>
<dbReference type="CDD" id="cd01949">
    <property type="entry name" value="GGDEF"/>
    <property type="match status" value="1"/>
</dbReference>
<gene>
    <name evidence="3" type="ORF">A2851_04455</name>
</gene>
<dbReference type="EMBL" id="MFKT01000021">
    <property type="protein sequence ID" value="OGG52911.1"/>
    <property type="molecule type" value="Genomic_DNA"/>
</dbReference>
<dbReference type="PANTHER" id="PTHR45138:SF9">
    <property type="entry name" value="DIGUANYLATE CYCLASE DGCM-RELATED"/>
    <property type="match status" value="1"/>
</dbReference>
<dbReference type="InterPro" id="IPR000160">
    <property type="entry name" value="GGDEF_dom"/>
</dbReference>